<comment type="caution">
    <text evidence="1">The sequence shown here is derived from an EMBL/GenBank/DDBJ whole genome shotgun (WGS) entry which is preliminary data.</text>
</comment>
<dbReference type="InterPro" id="IPR005358">
    <property type="entry name" value="Puta_zinc/iron-chelating_dom"/>
</dbReference>
<proteinExistence type="predicted"/>
<evidence type="ECO:0000313" key="1">
    <source>
        <dbReference type="EMBL" id="MBB5036855.1"/>
    </source>
</evidence>
<gene>
    <name evidence="1" type="ORF">HNQ64_001097</name>
</gene>
<reference evidence="1 2" key="1">
    <citation type="submission" date="2020-08" db="EMBL/GenBank/DDBJ databases">
        <title>Genomic Encyclopedia of Type Strains, Phase IV (KMG-IV): sequencing the most valuable type-strain genomes for metagenomic binning, comparative biology and taxonomic classification.</title>
        <authorList>
            <person name="Goeker M."/>
        </authorList>
    </citation>
    <scope>NUCLEOTIDE SEQUENCE [LARGE SCALE GENOMIC DNA]</scope>
    <source>
        <strain evidence="1 2">DSM 12251</strain>
    </source>
</reference>
<sequence length="173" mass="19646">MLFPDVTAAASRLCLACGMCCNGVLFHIVRLQQVDSVKRLESLGLKINRKKKEPYFNQPCRFLEDCTCQIYNDRPSRCRLFECQQIKKLSSEETSENQALEIIALAKSKVARVEHLLHECGNETHGRPLLERCQEGVTKTGGVAKRELCEAAQELHDFLNVHFRIEPTELTLG</sequence>
<evidence type="ECO:0000313" key="2">
    <source>
        <dbReference type="Proteomes" id="UP000534294"/>
    </source>
</evidence>
<dbReference type="Pfam" id="PF03692">
    <property type="entry name" value="CxxCxxCC"/>
    <property type="match status" value="1"/>
</dbReference>
<keyword evidence="2" id="KW-1185">Reference proteome</keyword>
<protein>
    <submittedName>
        <fullName evidence="1">Uncharacterized protein</fullName>
    </submittedName>
</protein>
<dbReference type="AlphaFoldDB" id="A0A7W7YJ68"/>
<organism evidence="1 2">
    <name type="scientific">Prosthecobacter dejongeii</name>
    <dbReference type="NCBI Taxonomy" id="48465"/>
    <lineage>
        <taxon>Bacteria</taxon>
        <taxon>Pseudomonadati</taxon>
        <taxon>Verrucomicrobiota</taxon>
        <taxon>Verrucomicrobiia</taxon>
        <taxon>Verrucomicrobiales</taxon>
        <taxon>Verrucomicrobiaceae</taxon>
        <taxon>Prosthecobacter</taxon>
    </lineage>
</organism>
<dbReference type="EMBL" id="JACHIF010000002">
    <property type="protein sequence ID" value="MBB5036855.1"/>
    <property type="molecule type" value="Genomic_DNA"/>
</dbReference>
<accession>A0A7W7YJ68</accession>
<dbReference type="Proteomes" id="UP000534294">
    <property type="component" value="Unassembled WGS sequence"/>
</dbReference>
<name>A0A7W7YJ68_9BACT</name>
<dbReference type="RefSeq" id="WP_184206181.1">
    <property type="nucleotide sequence ID" value="NZ_JACHIF010000002.1"/>
</dbReference>